<comment type="caution">
    <text evidence="1">The sequence shown here is derived from an EMBL/GenBank/DDBJ whole genome shotgun (WGS) entry which is preliminary data.</text>
</comment>
<accession>K2GA20</accession>
<dbReference type="EMBL" id="AMFJ01000603">
    <property type="protein sequence ID" value="EKE27009.1"/>
    <property type="molecule type" value="Genomic_DNA"/>
</dbReference>
<dbReference type="AlphaFoldDB" id="K2GA20"/>
<feature type="non-terminal residue" evidence="1">
    <location>
        <position position="188"/>
    </location>
</feature>
<gene>
    <name evidence="1" type="ORF">ACD_4C00087G0005</name>
</gene>
<name>K2GA20_9BACT</name>
<evidence type="ECO:0000313" key="1">
    <source>
        <dbReference type="EMBL" id="EKE27009.1"/>
    </source>
</evidence>
<reference evidence="1" key="1">
    <citation type="journal article" date="2012" name="Science">
        <title>Fermentation, hydrogen, and sulfur metabolism in multiple uncultivated bacterial phyla.</title>
        <authorList>
            <person name="Wrighton K.C."/>
            <person name="Thomas B.C."/>
            <person name="Sharon I."/>
            <person name="Miller C.S."/>
            <person name="Castelle C.J."/>
            <person name="VerBerkmoes N.C."/>
            <person name="Wilkins M.J."/>
            <person name="Hettich R.L."/>
            <person name="Lipton M.S."/>
            <person name="Williams K.H."/>
            <person name="Long P.E."/>
            <person name="Banfield J.F."/>
        </authorList>
    </citation>
    <scope>NUCLEOTIDE SEQUENCE [LARGE SCALE GENOMIC DNA]</scope>
</reference>
<protein>
    <submittedName>
        <fullName evidence="1">Uncharacterized protein</fullName>
    </submittedName>
</protein>
<organism evidence="1">
    <name type="scientific">uncultured bacterium</name>
    <name type="common">gcode 4</name>
    <dbReference type="NCBI Taxonomy" id="1234023"/>
    <lineage>
        <taxon>Bacteria</taxon>
        <taxon>environmental samples</taxon>
    </lineage>
</organism>
<sequence length="188" mass="22629">MAPEVKEWIDWNKKIEDLKKSNLIDEKKFSKTQLDNIKDLDLKALNKDEKYSEKNINDAIETRFNLEINKLWVWINSKELEGKKGELLNNLNSINNIEDKLKAYSEFIDWIKSDVWTWVAEQKKQNKDFRENQEKNEKNGKEKNEDYFKKTWKEIKDITEKLNREKITKEIELSLEAKANISRESWES</sequence>
<proteinExistence type="predicted"/>